<keyword evidence="1" id="KW-1133">Transmembrane helix</keyword>
<keyword evidence="1" id="KW-0812">Transmembrane</keyword>
<feature type="transmembrane region" description="Helical" evidence="1">
    <location>
        <begin position="94"/>
        <end position="115"/>
    </location>
</feature>
<name>A0ABQ5MFH9_9FLAO</name>
<dbReference type="Gene3D" id="2.40.50.1020">
    <property type="entry name" value="LytTr DNA-binding domain"/>
    <property type="match status" value="1"/>
</dbReference>
<dbReference type="RefSeq" id="WP_281763813.1">
    <property type="nucleotide sequence ID" value="NZ_BRVO01000001.1"/>
</dbReference>
<evidence type="ECO:0000313" key="3">
    <source>
        <dbReference type="EMBL" id="GLB48160.1"/>
    </source>
</evidence>
<keyword evidence="1" id="KW-0472">Membrane</keyword>
<dbReference type="SMART" id="SM00850">
    <property type="entry name" value="LytTR"/>
    <property type="match status" value="1"/>
</dbReference>
<accession>A0ABQ5MFH9</accession>
<proteinExistence type="predicted"/>
<evidence type="ECO:0000313" key="4">
    <source>
        <dbReference type="Proteomes" id="UP001143543"/>
    </source>
</evidence>
<feature type="transmembrane region" description="Helical" evidence="1">
    <location>
        <begin position="58"/>
        <end position="82"/>
    </location>
</feature>
<comment type="caution">
    <text evidence="3">The sequence shown here is derived from an EMBL/GenBank/DDBJ whole genome shotgun (WGS) entry which is preliminary data.</text>
</comment>
<dbReference type="Pfam" id="PF04397">
    <property type="entry name" value="LytTR"/>
    <property type="match status" value="1"/>
</dbReference>
<organism evidence="3 4">
    <name type="scientific">Neptunitalea lumnitzerae</name>
    <dbReference type="NCBI Taxonomy" id="2965509"/>
    <lineage>
        <taxon>Bacteria</taxon>
        <taxon>Pseudomonadati</taxon>
        <taxon>Bacteroidota</taxon>
        <taxon>Flavobacteriia</taxon>
        <taxon>Flavobacteriales</taxon>
        <taxon>Flavobacteriaceae</taxon>
        <taxon>Neptunitalea</taxon>
    </lineage>
</organism>
<feature type="transmembrane region" description="Helical" evidence="1">
    <location>
        <begin position="21"/>
        <end position="38"/>
    </location>
</feature>
<protein>
    <recommendedName>
        <fullName evidence="2">HTH LytTR-type domain-containing protein</fullName>
    </recommendedName>
</protein>
<evidence type="ECO:0000259" key="2">
    <source>
        <dbReference type="PROSITE" id="PS50930"/>
    </source>
</evidence>
<dbReference type="PROSITE" id="PS50930">
    <property type="entry name" value="HTH_LYTTR"/>
    <property type="match status" value="1"/>
</dbReference>
<dbReference type="InterPro" id="IPR007492">
    <property type="entry name" value="LytTR_DNA-bd_dom"/>
</dbReference>
<feature type="domain" description="HTH LytTR-type" evidence="2">
    <location>
        <begin position="228"/>
        <end position="294"/>
    </location>
</feature>
<feature type="transmembrane region" description="Helical" evidence="1">
    <location>
        <begin position="135"/>
        <end position="155"/>
    </location>
</feature>
<reference evidence="3" key="1">
    <citation type="submission" date="2022-07" db="EMBL/GenBank/DDBJ databases">
        <title>Taxonomy of Novel Oxalotrophic and Methylotrophic Bacteria.</title>
        <authorList>
            <person name="Sahin N."/>
            <person name="Tani A."/>
        </authorList>
    </citation>
    <scope>NUCLEOTIDE SEQUENCE</scope>
    <source>
        <strain evidence="3">Y10</strain>
    </source>
</reference>
<gene>
    <name evidence="3" type="ORF">Y10_05280</name>
</gene>
<dbReference type="Proteomes" id="UP001143543">
    <property type="component" value="Unassembled WGS sequence"/>
</dbReference>
<keyword evidence="4" id="KW-1185">Reference proteome</keyword>
<evidence type="ECO:0000256" key="1">
    <source>
        <dbReference type="SAM" id="Phobius"/>
    </source>
</evidence>
<sequence>MQIHSFLKLRFKYLHSAREKWLYIIGATVFAHIFLVVFQPYGIYEEMRNPINPLFHKFLFFLSITVSSFAALSLSQLVLRPLLKFQEVSIKKYALWFCIETFIITFISFLFSLVIPDLGNDFELELNIGFQVTNYFRAFIILLFPFFGVIVYEFIQKLNGEIKELSVQLSHYQQAFEKAHPEELLIVKDENENVSLELYLKNFLMAEAGNQYIIVYYLEKGKIKKEIVRNRLKNFLLACTDSSIYQCHRSYAVNLINVSHLDKNQGKNFLAFYQDEYLRAPVSKSYLEQIKKVL</sequence>
<dbReference type="EMBL" id="BRVO01000001">
    <property type="protein sequence ID" value="GLB48160.1"/>
    <property type="molecule type" value="Genomic_DNA"/>
</dbReference>